<feature type="domain" description="Suppressor of fused-like" evidence="1">
    <location>
        <begin position="41"/>
        <end position="180"/>
    </location>
</feature>
<reference evidence="2" key="1">
    <citation type="submission" date="2023-03" db="EMBL/GenBank/DDBJ databases">
        <title>Actinoallomurus iriomotensis NBRC 103681.</title>
        <authorList>
            <person name="Ichikawa N."/>
            <person name="Sato H."/>
            <person name="Tonouchi N."/>
        </authorList>
    </citation>
    <scope>NUCLEOTIDE SEQUENCE</scope>
    <source>
        <strain evidence="2">NBRC 103681</strain>
    </source>
</reference>
<dbReference type="RefSeq" id="WP_285617931.1">
    <property type="nucleotide sequence ID" value="NZ_BSTJ01000001.1"/>
</dbReference>
<dbReference type="Proteomes" id="UP001165135">
    <property type="component" value="Unassembled WGS sequence"/>
</dbReference>
<sequence length="183" mass="20331">MDDREVIEHAERHLGPFLRTHPLENDSGRDLGLGVFFFASPSMVSVVTVGLRSRMLQSPLPLELACSVRPGQEEHAERLVERFARLSVLGDVELEYDDGLIVEEPLVPDTEIRGLLAAPHPYADEMFNLVRDADGTLSLQFVTLVPITGPEGAYLRDHETGELFELWESAGTDLLDLRRPSAA</sequence>
<dbReference type="EMBL" id="BSTJ01000001">
    <property type="protein sequence ID" value="GLY72783.1"/>
    <property type="molecule type" value="Genomic_DNA"/>
</dbReference>
<dbReference type="Pfam" id="PF05076">
    <property type="entry name" value="SUFU"/>
    <property type="match status" value="1"/>
</dbReference>
<dbReference type="InterPro" id="IPR020941">
    <property type="entry name" value="SUFU-like_domain"/>
</dbReference>
<evidence type="ECO:0000259" key="1">
    <source>
        <dbReference type="Pfam" id="PF05076"/>
    </source>
</evidence>
<gene>
    <name evidence="2" type="ORF">Airi01_010500</name>
</gene>
<comment type="caution">
    <text evidence="2">The sequence shown here is derived from an EMBL/GenBank/DDBJ whole genome shotgun (WGS) entry which is preliminary data.</text>
</comment>
<evidence type="ECO:0000313" key="2">
    <source>
        <dbReference type="EMBL" id="GLY72783.1"/>
    </source>
</evidence>
<evidence type="ECO:0000313" key="3">
    <source>
        <dbReference type="Proteomes" id="UP001165135"/>
    </source>
</evidence>
<accession>A0A9W6RBK1</accession>
<dbReference type="AlphaFoldDB" id="A0A9W6RBK1"/>
<protein>
    <recommendedName>
        <fullName evidence="1">Suppressor of fused-like domain-containing protein</fullName>
    </recommendedName>
</protein>
<proteinExistence type="predicted"/>
<organism evidence="2 3">
    <name type="scientific">Actinoallomurus iriomotensis</name>
    <dbReference type="NCBI Taxonomy" id="478107"/>
    <lineage>
        <taxon>Bacteria</taxon>
        <taxon>Bacillati</taxon>
        <taxon>Actinomycetota</taxon>
        <taxon>Actinomycetes</taxon>
        <taxon>Streptosporangiales</taxon>
        <taxon>Thermomonosporaceae</taxon>
        <taxon>Actinoallomurus</taxon>
    </lineage>
</organism>
<name>A0A9W6RBK1_9ACTN</name>